<reference evidence="2" key="1">
    <citation type="submission" date="2020-02" db="EMBL/GenBank/DDBJ databases">
        <authorList>
            <person name="Meier V. D."/>
        </authorList>
    </citation>
    <scope>NUCLEOTIDE SEQUENCE</scope>
    <source>
        <strain evidence="2">AVDCRST_MAG70</strain>
    </source>
</reference>
<dbReference type="AlphaFoldDB" id="A0A6J4UP99"/>
<feature type="non-terminal residue" evidence="2">
    <location>
        <position position="1"/>
    </location>
</feature>
<accession>A0A6J4UP99</accession>
<feature type="region of interest" description="Disordered" evidence="1">
    <location>
        <begin position="1"/>
        <end position="20"/>
    </location>
</feature>
<organism evidence="2">
    <name type="scientific">uncultured Thermomicrobiales bacterium</name>
    <dbReference type="NCBI Taxonomy" id="1645740"/>
    <lineage>
        <taxon>Bacteria</taxon>
        <taxon>Pseudomonadati</taxon>
        <taxon>Thermomicrobiota</taxon>
        <taxon>Thermomicrobia</taxon>
        <taxon>Thermomicrobiales</taxon>
        <taxon>environmental samples</taxon>
    </lineage>
</organism>
<proteinExistence type="predicted"/>
<dbReference type="EMBL" id="CADCWH010000192">
    <property type="protein sequence ID" value="CAA9554831.1"/>
    <property type="molecule type" value="Genomic_DNA"/>
</dbReference>
<protein>
    <submittedName>
        <fullName evidence="2">Uncharacterized protein</fullName>
    </submittedName>
</protein>
<sequence>AHRPDPGPLNPDARPPRDYRLAVRCTRRWPGRAP</sequence>
<evidence type="ECO:0000313" key="2">
    <source>
        <dbReference type="EMBL" id="CAA9554831.1"/>
    </source>
</evidence>
<gene>
    <name evidence="2" type="ORF">AVDCRST_MAG70-1206</name>
</gene>
<name>A0A6J4UP99_9BACT</name>
<feature type="non-terminal residue" evidence="2">
    <location>
        <position position="34"/>
    </location>
</feature>
<evidence type="ECO:0000256" key="1">
    <source>
        <dbReference type="SAM" id="MobiDB-lite"/>
    </source>
</evidence>